<sequence length="153" mass="17653">MENASPELKAVLERYLAFRAEVDEGKRPWVDLTQFFTDDAVFIDPAWGRVEGIEAIREFLLDSMTGIEEWAFPVDGVFVNGDEIIIKYRQVFPDGRQQSAYTTLLYAGNGKFRYEEDLLNMVQVYEDLTASGWAPPPEMKMPPRHPNRDFSRP</sequence>
<dbReference type="Pfam" id="PF12680">
    <property type="entry name" value="SnoaL_2"/>
    <property type="match status" value="1"/>
</dbReference>
<protein>
    <submittedName>
        <fullName evidence="3">Unannotated protein</fullName>
    </submittedName>
</protein>
<evidence type="ECO:0000259" key="1">
    <source>
        <dbReference type="Pfam" id="PF12680"/>
    </source>
</evidence>
<reference evidence="3" key="1">
    <citation type="submission" date="2020-05" db="EMBL/GenBank/DDBJ databases">
        <authorList>
            <person name="Chiriac C."/>
            <person name="Salcher M."/>
            <person name="Ghai R."/>
            <person name="Kavagutti S V."/>
        </authorList>
    </citation>
    <scope>NUCLEOTIDE SEQUENCE</scope>
</reference>
<dbReference type="InterPro" id="IPR037401">
    <property type="entry name" value="SnoaL-like"/>
</dbReference>
<dbReference type="AlphaFoldDB" id="A0A6J6KQZ5"/>
<dbReference type="EMBL" id="CAEZTR010000111">
    <property type="protein sequence ID" value="CAB4585649.1"/>
    <property type="molecule type" value="Genomic_DNA"/>
</dbReference>
<gene>
    <name evidence="2" type="ORF">UFOPK1711_01497</name>
    <name evidence="3" type="ORF">UFOPK2143_01333</name>
</gene>
<name>A0A6J6KQZ5_9ZZZZ</name>
<evidence type="ECO:0000313" key="2">
    <source>
        <dbReference type="EMBL" id="CAB4585649.1"/>
    </source>
</evidence>
<feature type="domain" description="SnoaL-like" evidence="1">
    <location>
        <begin position="27"/>
        <end position="100"/>
    </location>
</feature>
<organism evidence="3">
    <name type="scientific">freshwater metagenome</name>
    <dbReference type="NCBI Taxonomy" id="449393"/>
    <lineage>
        <taxon>unclassified sequences</taxon>
        <taxon>metagenomes</taxon>
        <taxon>ecological metagenomes</taxon>
    </lineage>
</organism>
<dbReference type="SUPFAM" id="SSF54427">
    <property type="entry name" value="NTF2-like"/>
    <property type="match status" value="1"/>
</dbReference>
<dbReference type="Gene3D" id="3.10.450.50">
    <property type="match status" value="1"/>
</dbReference>
<evidence type="ECO:0000313" key="3">
    <source>
        <dbReference type="EMBL" id="CAB4651942.1"/>
    </source>
</evidence>
<dbReference type="EMBL" id="CAEZVV010000099">
    <property type="protein sequence ID" value="CAB4651942.1"/>
    <property type="molecule type" value="Genomic_DNA"/>
</dbReference>
<proteinExistence type="predicted"/>
<accession>A0A6J6KQZ5</accession>
<dbReference type="InterPro" id="IPR032710">
    <property type="entry name" value="NTF2-like_dom_sf"/>
</dbReference>